<keyword evidence="4" id="KW-0808">Transferase</keyword>
<dbReference type="SUPFAM" id="SSF53850">
    <property type="entry name" value="Periplasmic binding protein-like II"/>
    <property type="match status" value="1"/>
</dbReference>
<dbReference type="InterPro" id="IPR001453">
    <property type="entry name" value="MoaB/Mog_dom"/>
</dbReference>
<dbReference type="EC" id="2.10.1.1" evidence="4"/>
<dbReference type="Pfam" id="PF03454">
    <property type="entry name" value="MoeA_C"/>
    <property type="match status" value="1"/>
</dbReference>
<dbReference type="InterPro" id="IPR024370">
    <property type="entry name" value="PBP_domain"/>
</dbReference>
<organism evidence="4">
    <name type="scientific">hydrothermal vent metagenome</name>
    <dbReference type="NCBI Taxonomy" id="652676"/>
    <lineage>
        <taxon>unclassified sequences</taxon>
        <taxon>metagenomes</taxon>
        <taxon>ecological metagenomes</taxon>
    </lineage>
</organism>
<reference evidence="4" key="1">
    <citation type="submission" date="2018-06" db="EMBL/GenBank/DDBJ databases">
        <authorList>
            <person name="Zhirakovskaya E."/>
        </authorList>
    </citation>
    <scope>NUCLEOTIDE SEQUENCE</scope>
</reference>
<dbReference type="Gene3D" id="3.40.980.10">
    <property type="entry name" value="MoaB/Mog-like domain"/>
    <property type="match status" value="1"/>
</dbReference>
<dbReference type="CDD" id="cd00887">
    <property type="entry name" value="MoeA"/>
    <property type="match status" value="1"/>
</dbReference>
<dbReference type="GO" id="GO:0061599">
    <property type="term" value="F:molybdopterin molybdotransferase activity"/>
    <property type="evidence" value="ECO:0007669"/>
    <property type="project" value="UniProtKB-EC"/>
</dbReference>
<accession>A0A3B1E766</accession>
<comment type="pathway">
    <text evidence="1">Cofactor biosynthesis; molybdopterin biosynthesis.</text>
</comment>
<dbReference type="InterPro" id="IPR036688">
    <property type="entry name" value="MoeA_C_domain_IV_sf"/>
</dbReference>
<dbReference type="PANTHER" id="PTHR10192">
    <property type="entry name" value="MOLYBDOPTERIN BIOSYNTHESIS PROTEIN"/>
    <property type="match status" value="1"/>
</dbReference>
<dbReference type="SUPFAM" id="SSF63882">
    <property type="entry name" value="MoeA N-terminal region -like"/>
    <property type="match status" value="1"/>
</dbReference>
<dbReference type="GO" id="GO:0006777">
    <property type="term" value="P:Mo-molybdopterin cofactor biosynthetic process"/>
    <property type="evidence" value="ECO:0007669"/>
    <property type="project" value="UniProtKB-KW"/>
</dbReference>
<dbReference type="Pfam" id="PF12727">
    <property type="entry name" value="PBP_like"/>
    <property type="match status" value="1"/>
</dbReference>
<dbReference type="EMBL" id="UOGL01000663">
    <property type="protein sequence ID" value="VAX42515.1"/>
    <property type="molecule type" value="Genomic_DNA"/>
</dbReference>
<gene>
    <name evidence="4" type="ORF">MNBD_PLANCTO02-772</name>
</gene>
<dbReference type="InterPro" id="IPR036135">
    <property type="entry name" value="MoeA_linker/N_sf"/>
</dbReference>
<proteinExistence type="predicted"/>
<dbReference type="Gene3D" id="2.40.340.10">
    <property type="entry name" value="MoeA, C-terminal, domain IV"/>
    <property type="match status" value="1"/>
</dbReference>
<evidence type="ECO:0000259" key="3">
    <source>
        <dbReference type="SMART" id="SM00852"/>
    </source>
</evidence>
<sequence length="636" mass="68727">MQQQQFLNVVSKEDATTRFHAHLPMKPIGEQILSLTDALGAILAEEIIALVDVPGFDRSNVDGFAIRADDSMRASEESPCFVQLNEEKLPPGKQPQLTVTQGTATPIATGAMVPRGANAIVMIEQTDVIDGNRLEIRTAVAAGENLSFAGTDIAQGETILRMGQELTSREIGMLAAIGIAEVTVYRKPTVAVISTGNEIVAPGLSCPAGYVYDSNAAILSAAIIEAGGTPVNLGIVVDDEEPLRKALAEAMPYDMIVLSGGTSKGEGDVTYRILTEGLKPPGIVTHGVSLKPGKPICLAVSDSKPIVVLPGFPTSAVFTFHEFVVPVIRAMAGRKQKTGKQIDATLPMKLNSVRGRTEYLLVRLIETETGFSAYPMGRGSGSVTTFSLADGFISIADQTEIVDAGTTVSVQLISEQMQPADLVVMGSHCPMLDYLLGEMQKLGFTTQAHFIGSMGGLHAAKRGECDIAGIHLLDESTGEYNKSFLTDDLEWVKGYRRMQSILHRPDDLRFAGKEMDDIITNIVMQPNCMMVNRNGGSGTRIVIDRLLQGKQPEGYGIQAKTHNAVAAAIQQQRADWGVAIANVAEKYQLENIPVIEEHYDFIVPKKRINRPAVRAFCHLLHQEHVQVELTKRGFGR</sequence>
<evidence type="ECO:0000256" key="2">
    <source>
        <dbReference type="ARBA" id="ARBA00023150"/>
    </source>
</evidence>
<dbReference type="NCBIfam" id="NF045515">
    <property type="entry name" value="Glp_gephyrin"/>
    <property type="match status" value="1"/>
</dbReference>
<dbReference type="Gene3D" id="3.90.105.10">
    <property type="entry name" value="Molybdopterin biosynthesis moea protein, domain 2"/>
    <property type="match status" value="1"/>
</dbReference>
<dbReference type="PANTHER" id="PTHR10192:SF5">
    <property type="entry name" value="GEPHYRIN"/>
    <property type="match status" value="1"/>
</dbReference>
<evidence type="ECO:0000256" key="1">
    <source>
        <dbReference type="ARBA" id="ARBA00005046"/>
    </source>
</evidence>
<dbReference type="InterPro" id="IPR036425">
    <property type="entry name" value="MoaB/Mog-like_dom_sf"/>
</dbReference>
<protein>
    <submittedName>
        <fullName evidence="4">Molybdopterin molybdenumtransferase / Periplasmic molybdate-binding domain</fullName>
        <ecNumber evidence="4">2.10.1.1</ecNumber>
    </submittedName>
</protein>
<dbReference type="AlphaFoldDB" id="A0A3B1E766"/>
<dbReference type="SUPFAM" id="SSF53218">
    <property type="entry name" value="Molybdenum cofactor biosynthesis proteins"/>
    <property type="match status" value="1"/>
</dbReference>
<feature type="domain" description="MoaB/Mog" evidence="3">
    <location>
        <begin position="191"/>
        <end position="330"/>
    </location>
</feature>
<dbReference type="InterPro" id="IPR005110">
    <property type="entry name" value="MoeA_linker/N"/>
</dbReference>
<evidence type="ECO:0000313" key="4">
    <source>
        <dbReference type="EMBL" id="VAX42515.1"/>
    </source>
</evidence>
<name>A0A3B1E766_9ZZZZ</name>
<dbReference type="NCBIfam" id="NF011068">
    <property type="entry name" value="PRK14498.1"/>
    <property type="match status" value="1"/>
</dbReference>
<dbReference type="InterPro" id="IPR038987">
    <property type="entry name" value="MoeA-like"/>
</dbReference>
<dbReference type="SUPFAM" id="SSF63867">
    <property type="entry name" value="MoeA C-terminal domain-like"/>
    <property type="match status" value="1"/>
</dbReference>
<dbReference type="UniPathway" id="UPA00344"/>
<dbReference type="InterPro" id="IPR005111">
    <property type="entry name" value="MoeA_C_domain_IV"/>
</dbReference>
<dbReference type="Pfam" id="PF00994">
    <property type="entry name" value="MoCF_biosynth"/>
    <property type="match status" value="1"/>
</dbReference>
<dbReference type="Pfam" id="PF03453">
    <property type="entry name" value="MoeA_N"/>
    <property type="match status" value="1"/>
</dbReference>
<dbReference type="NCBIfam" id="TIGR00177">
    <property type="entry name" value="molyb_syn"/>
    <property type="match status" value="1"/>
</dbReference>
<dbReference type="Gene3D" id="2.170.190.11">
    <property type="entry name" value="Molybdopterin biosynthesis moea protein, domain 3"/>
    <property type="match status" value="1"/>
</dbReference>
<keyword evidence="2" id="KW-0501">Molybdenum cofactor biosynthesis</keyword>
<dbReference type="SMART" id="SM00852">
    <property type="entry name" value="MoCF_biosynth"/>
    <property type="match status" value="1"/>
</dbReference>
<dbReference type="GO" id="GO:0005737">
    <property type="term" value="C:cytoplasm"/>
    <property type="evidence" value="ECO:0007669"/>
    <property type="project" value="TreeGrafter"/>
</dbReference>